<evidence type="ECO:0000256" key="4">
    <source>
        <dbReference type="ARBA" id="ARBA00022989"/>
    </source>
</evidence>
<protein>
    <recommendedName>
        <fullName evidence="13">Ionotropic glutamate receptor C-terminal domain-containing protein</fullName>
    </recommendedName>
</protein>
<feature type="transmembrane region" description="Helical" evidence="11">
    <location>
        <begin position="54"/>
        <end position="73"/>
    </location>
</feature>
<dbReference type="PANTHER" id="PTHR18966">
    <property type="entry name" value="IONOTROPIC GLUTAMATE RECEPTOR"/>
    <property type="match status" value="1"/>
</dbReference>
<dbReference type="GO" id="GO:0016020">
    <property type="term" value="C:membrane"/>
    <property type="evidence" value="ECO:0007669"/>
    <property type="project" value="UniProtKB-SubCell"/>
</dbReference>
<evidence type="ECO:0000313" key="14">
    <source>
        <dbReference type="EMBL" id="CAL1389292.1"/>
    </source>
</evidence>
<keyword evidence="12" id="KW-0732">Signal</keyword>
<feature type="signal peptide" evidence="12">
    <location>
        <begin position="1"/>
        <end position="21"/>
    </location>
</feature>
<evidence type="ECO:0000313" key="15">
    <source>
        <dbReference type="Proteomes" id="UP001497516"/>
    </source>
</evidence>
<dbReference type="InterPro" id="IPR001320">
    <property type="entry name" value="Iontro_rcpt_C"/>
</dbReference>
<dbReference type="Proteomes" id="UP001497516">
    <property type="component" value="Chromosome 5"/>
</dbReference>
<organism evidence="14 15">
    <name type="scientific">Linum trigynum</name>
    <dbReference type="NCBI Taxonomy" id="586398"/>
    <lineage>
        <taxon>Eukaryota</taxon>
        <taxon>Viridiplantae</taxon>
        <taxon>Streptophyta</taxon>
        <taxon>Embryophyta</taxon>
        <taxon>Tracheophyta</taxon>
        <taxon>Spermatophyta</taxon>
        <taxon>Magnoliopsida</taxon>
        <taxon>eudicotyledons</taxon>
        <taxon>Gunneridae</taxon>
        <taxon>Pentapetalae</taxon>
        <taxon>rosids</taxon>
        <taxon>fabids</taxon>
        <taxon>Malpighiales</taxon>
        <taxon>Linaceae</taxon>
        <taxon>Linum</taxon>
    </lineage>
</organism>
<gene>
    <name evidence="14" type="ORF">LTRI10_LOCUS30160</name>
</gene>
<comment type="subcellular location">
    <subcellularLocation>
        <location evidence="1">Membrane</location>
        <topology evidence="1">Multi-pass membrane protein</topology>
    </subcellularLocation>
</comment>
<evidence type="ECO:0000256" key="2">
    <source>
        <dbReference type="ARBA" id="ARBA00022448"/>
    </source>
</evidence>
<name>A0AAV2EUB5_9ROSI</name>
<keyword evidence="8" id="KW-0325">Glycoprotein</keyword>
<dbReference type="Gene3D" id="3.40.190.10">
    <property type="entry name" value="Periplasmic binding protein-like II"/>
    <property type="match status" value="1"/>
</dbReference>
<evidence type="ECO:0000256" key="9">
    <source>
        <dbReference type="ARBA" id="ARBA00023286"/>
    </source>
</evidence>
<dbReference type="EMBL" id="OZ034818">
    <property type="protein sequence ID" value="CAL1389292.1"/>
    <property type="molecule type" value="Genomic_DNA"/>
</dbReference>
<dbReference type="Gene3D" id="1.10.287.70">
    <property type="match status" value="1"/>
</dbReference>
<feature type="transmembrane region" description="Helical" evidence="11">
    <location>
        <begin position="247"/>
        <end position="267"/>
    </location>
</feature>
<keyword evidence="7" id="KW-0675">Receptor</keyword>
<keyword evidence="15" id="KW-1185">Reference proteome</keyword>
<dbReference type="GO" id="GO:0015276">
    <property type="term" value="F:ligand-gated monoatomic ion channel activity"/>
    <property type="evidence" value="ECO:0007669"/>
    <property type="project" value="InterPro"/>
</dbReference>
<dbReference type="SUPFAM" id="SSF53850">
    <property type="entry name" value="Periplasmic binding protein-like II"/>
    <property type="match status" value="1"/>
</dbReference>
<evidence type="ECO:0000256" key="5">
    <source>
        <dbReference type="ARBA" id="ARBA00023065"/>
    </source>
</evidence>
<evidence type="ECO:0000259" key="13">
    <source>
        <dbReference type="SMART" id="SM00079"/>
    </source>
</evidence>
<dbReference type="SMART" id="SM00079">
    <property type="entry name" value="PBPe"/>
    <property type="match status" value="1"/>
</dbReference>
<keyword evidence="6 11" id="KW-0472">Membrane</keyword>
<dbReference type="InterPro" id="IPR015683">
    <property type="entry name" value="Ionotropic_Glu_rcpt"/>
</dbReference>
<evidence type="ECO:0000256" key="1">
    <source>
        <dbReference type="ARBA" id="ARBA00004141"/>
    </source>
</evidence>
<dbReference type="AlphaFoldDB" id="A0AAV2EUB5"/>
<feature type="domain" description="Ionotropic glutamate receptor C-terminal" evidence="13">
    <location>
        <begin position="9"/>
        <end position="219"/>
    </location>
</feature>
<feature type="chain" id="PRO_5043685169" description="Ionotropic glutamate receptor C-terminal domain-containing protein" evidence="12">
    <location>
        <begin position="22"/>
        <end position="292"/>
    </location>
</feature>
<keyword evidence="4 11" id="KW-1133">Transmembrane helix</keyword>
<evidence type="ECO:0000256" key="10">
    <source>
        <dbReference type="ARBA" id="ARBA00023303"/>
    </source>
</evidence>
<evidence type="ECO:0000256" key="12">
    <source>
        <dbReference type="SAM" id="SignalP"/>
    </source>
</evidence>
<keyword evidence="2" id="KW-0813">Transport</keyword>
<evidence type="ECO:0000256" key="3">
    <source>
        <dbReference type="ARBA" id="ARBA00022692"/>
    </source>
</evidence>
<reference evidence="14 15" key="1">
    <citation type="submission" date="2024-04" db="EMBL/GenBank/DDBJ databases">
        <authorList>
            <person name="Fracassetti M."/>
        </authorList>
    </citation>
    <scope>NUCLEOTIDE SEQUENCE [LARGE SCALE GENOMIC DNA]</scope>
</reference>
<feature type="transmembrane region" description="Helical" evidence="11">
    <location>
        <begin position="31"/>
        <end position="47"/>
    </location>
</feature>
<keyword evidence="9" id="KW-1071">Ligand-gated ion channel</keyword>
<accession>A0AAV2EUB5</accession>
<keyword evidence="10" id="KW-0407">Ion channel</keyword>
<evidence type="ECO:0000256" key="6">
    <source>
        <dbReference type="ARBA" id="ARBA00023136"/>
    </source>
</evidence>
<evidence type="ECO:0000256" key="8">
    <source>
        <dbReference type="ARBA" id="ARBA00023180"/>
    </source>
</evidence>
<keyword evidence="5" id="KW-0406">Ion transport</keyword>
<dbReference type="Pfam" id="PF00060">
    <property type="entry name" value="Lig_chan"/>
    <property type="match status" value="1"/>
</dbReference>
<evidence type="ECO:0000256" key="11">
    <source>
        <dbReference type="SAM" id="Phobius"/>
    </source>
</evidence>
<sequence>MAVFLVWTGLVVWVIERPTNAQFQGSIPQQIATALWFSLSTLFYAHRERLTSNLSRFVVVIWLFVVLIMNASYTATLTSMLTVQQINKLSSKETRYIGLEPGPLIQGVASMYNASSDHRHNTTHAILVNHTMRAFEDALLRGSKHGGVSAIVDMLPFVKLFVAKHPKEFSMAGTVLPNANGFGFPFRKGSRLVGDMSAAIAKLREEGKLQLMQDAWFNSRQGDHDVPVEDEDDDSVKPLTLERFDGLFLISGSSSVLALFLFCMLKLRVVRSVFKKVVQCGSRRARDPAVLV</sequence>
<keyword evidence="3 11" id="KW-0812">Transmembrane</keyword>
<proteinExistence type="predicted"/>
<evidence type="ECO:0000256" key="7">
    <source>
        <dbReference type="ARBA" id="ARBA00023170"/>
    </source>
</evidence>